<dbReference type="Proteomes" id="UP000008851">
    <property type="component" value="Chromosome"/>
</dbReference>
<organism evidence="1 2">
    <name type="scientific">Xanthomonas oryzae pv. oryzicola (strain BLS256)</name>
    <dbReference type="NCBI Taxonomy" id="383407"/>
    <lineage>
        <taxon>Bacteria</taxon>
        <taxon>Pseudomonadati</taxon>
        <taxon>Pseudomonadota</taxon>
        <taxon>Gammaproteobacteria</taxon>
        <taxon>Lysobacterales</taxon>
        <taxon>Lysobacteraceae</taxon>
        <taxon>Xanthomonas</taxon>
    </lineage>
</organism>
<sequence>MRLTLVATARSIFTAKHHITTCGSPQCMRAAVAIAGTSALADAAATSLPRMCVMRLLAAVLLGSTVVGYGVPAALAQAQRPAAPGTDCLDARQVAELHQAGARTLAIAERDGRLFRLQLSQDCPHLAAQPDASLVAANGWVCNGAQASVSTGQQRCAIDQVATLKARDYASLARQRDHDGVPLLDGISVREARRHNFTGSSSGSSSDCFNPSMLRSWSEDAQGLVVEVSPRHPGTHRHYRVELMDSCRELSGAPPIRFVSGMGLNAICGNAGDKVDVLNAIGIAGARVGAGAEGDLSSVRRHVLAHAAELHGGGSVSARLAQPAFSAPSASARPSERHRTLAASRCWMQRYRDDRIARMRAHTLANRASPLEAATRMDKAVVSAAWTASGGATNEWNMPYRAPTAPA</sequence>
<proteinExistence type="predicted"/>
<dbReference type="AlphaFoldDB" id="G7TA48"/>
<dbReference type="EMBL" id="CP003057">
    <property type="protein sequence ID" value="AEQ97233.1"/>
    <property type="molecule type" value="Genomic_DNA"/>
</dbReference>
<accession>G7TA48</accession>
<dbReference type="KEGG" id="xor:XOC_3135"/>
<name>G7TA48_XANOB</name>
<gene>
    <name evidence="1" type="ORF">XOC_3135</name>
</gene>
<dbReference type="HOGENOM" id="CLU_676049_0_0_6"/>
<evidence type="ECO:0000313" key="2">
    <source>
        <dbReference type="Proteomes" id="UP000008851"/>
    </source>
</evidence>
<dbReference type="eggNOG" id="ENOG50304XM">
    <property type="taxonomic scope" value="Bacteria"/>
</dbReference>
<evidence type="ECO:0000313" key="1">
    <source>
        <dbReference type="EMBL" id="AEQ97233.1"/>
    </source>
</evidence>
<protein>
    <submittedName>
        <fullName evidence="1">Uncharacterized protein</fullName>
    </submittedName>
</protein>
<reference evidence="1 2" key="1">
    <citation type="journal article" date="2011" name="J. Bacteriol.">
        <title>Two new complete genome sequences offer insight into host and tissue specificity of plant pathogenic Xanthomonas spp.</title>
        <authorList>
            <person name="Bogdanove A.J."/>
            <person name="Koebnik R."/>
            <person name="Lu H."/>
            <person name="Furutani A."/>
            <person name="Angiuoli S.V."/>
            <person name="Patil P.B."/>
            <person name="Van Sluys M.A."/>
            <person name="Ryan R.P."/>
            <person name="Meyer D.F."/>
            <person name="Han S.W."/>
            <person name="Aparna G."/>
            <person name="Rajaram M."/>
            <person name="Delcher A.L."/>
            <person name="Phillippy A.M."/>
            <person name="Puiu D."/>
            <person name="Schatz M.C."/>
            <person name="Shumway M."/>
            <person name="Sommer D.D."/>
            <person name="Trapnell C."/>
            <person name="Benahmed F."/>
            <person name="Dimitrov G."/>
            <person name="Madupu R."/>
            <person name="Radune D."/>
            <person name="Sullivan S."/>
            <person name="Jha G."/>
            <person name="Ishihara H."/>
            <person name="Lee S.W."/>
            <person name="Pandey A."/>
            <person name="Sharma V."/>
            <person name="Sriariyanun M."/>
            <person name="Szurek B."/>
            <person name="Vera-Cruz C.M."/>
            <person name="Dorman K.S."/>
            <person name="Ronald P.C."/>
            <person name="Verdier V."/>
            <person name="Dow J.M."/>
            <person name="Sonti R.V."/>
            <person name="Tsuge S."/>
            <person name="Brendel V.P."/>
            <person name="Rabinowicz P.D."/>
            <person name="Leach J.E."/>
            <person name="White F.F."/>
            <person name="Salzberg S.L."/>
        </authorList>
    </citation>
    <scope>NUCLEOTIDE SEQUENCE [LARGE SCALE GENOMIC DNA]</scope>
    <source>
        <strain evidence="1 2">BLS256</strain>
    </source>
</reference>